<proteinExistence type="inferred from homology"/>
<dbReference type="InterPro" id="IPR000871">
    <property type="entry name" value="Beta-lactam_class-A"/>
</dbReference>
<comment type="caution">
    <text evidence="7">The sequence shown here is derived from an EMBL/GenBank/DDBJ whole genome shotgun (WGS) entry which is preliminary data.</text>
</comment>
<comment type="catalytic activity">
    <reaction evidence="1">
        <text>a beta-lactam + H2O = a substituted beta-amino acid</text>
        <dbReference type="Rhea" id="RHEA:20401"/>
        <dbReference type="ChEBI" id="CHEBI:15377"/>
        <dbReference type="ChEBI" id="CHEBI:35627"/>
        <dbReference type="ChEBI" id="CHEBI:140347"/>
        <dbReference type="EC" id="3.5.2.6"/>
    </reaction>
</comment>
<evidence type="ECO:0000256" key="3">
    <source>
        <dbReference type="ARBA" id="ARBA00012865"/>
    </source>
</evidence>
<evidence type="ECO:0000256" key="4">
    <source>
        <dbReference type="SAM" id="MobiDB-lite"/>
    </source>
</evidence>
<keyword evidence="5" id="KW-0732">Signal</keyword>
<evidence type="ECO:0000256" key="2">
    <source>
        <dbReference type="ARBA" id="ARBA00009009"/>
    </source>
</evidence>
<sequence length="369" mass="38955">MLVPLRRSFIAPLAAALALTACVPSSTPPTLPVARPASPPISSAAAPRPAPTARPAAPVRREAPADLLNSVQALGGAFKGQVAIAVRDIDQGWSVAWNGDRPHPQQSVSKLWVGIAVMAAVDEGRLSLADPVVVKRSDLTLFHQPIRAKVGTEGYRTTIGELLQGAMTLSDNTCNDVLLWKVGGPDAIRRLLAARGVAGVGFGPGERELQARTAGLRWRPEWAGGGGFLQARAAMSYEARSKALQRYLDDPYDGATANGITLGLSLLADNKLLSPASTRHLLALMRASRTGPLRLKSGLKPGWTLAHKTGTGQDLGTLSTGYNDVGLLVAPDGRRYAVAVMIASTREPIPVRMRLMGDVSRAIVATTTR</sequence>
<dbReference type="InterPro" id="IPR012338">
    <property type="entry name" value="Beta-lactam/transpept-like"/>
</dbReference>
<feature type="signal peptide" evidence="5">
    <location>
        <begin position="1"/>
        <end position="26"/>
    </location>
</feature>
<protein>
    <recommendedName>
        <fullName evidence="3">beta-lactamase</fullName>
        <ecNumber evidence="3">3.5.2.6</ecNumber>
    </recommendedName>
</protein>
<name>A0ABV0BGK3_9SPHN</name>
<keyword evidence="7" id="KW-0378">Hydrolase</keyword>
<evidence type="ECO:0000259" key="6">
    <source>
        <dbReference type="Pfam" id="PF13354"/>
    </source>
</evidence>
<gene>
    <name evidence="7" type="ORF">TPR58_22430</name>
</gene>
<evidence type="ECO:0000256" key="5">
    <source>
        <dbReference type="SAM" id="SignalP"/>
    </source>
</evidence>
<dbReference type="Gene3D" id="3.40.710.10">
    <property type="entry name" value="DD-peptidase/beta-lactamase superfamily"/>
    <property type="match status" value="1"/>
</dbReference>
<keyword evidence="8" id="KW-1185">Reference proteome</keyword>
<dbReference type="PANTHER" id="PTHR35333:SF3">
    <property type="entry name" value="BETA-LACTAMASE-TYPE TRANSPEPTIDASE FOLD CONTAINING PROTEIN"/>
    <property type="match status" value="1"/>
</dbReference>
<evidence type="ECO:0000313" key="7">
    <source>
        <dbReference type="EMBL" id="MEN3749946.1"/>
    </source>
</evidence>
<feature type="chain" id="PRO_5045334566" description="beta-lactamase" evidence="5">
    <location>
        <begin position="27"/>
        <end position="369"/>
    </location>
</feature>
<feature type="domain" description="Beta-lactamase class A catalytic" evidence="6">
    <location>
        <begin position="84"/>
        <end position="341"/>
    </location>
</feature>
<dbReference type="Pfam" id="PF13354">
    <property type="entry name" value="Beta-lactamase2"/>
    <property type="match status" value="1"/>
</dbReference>
<dbReference type="Proteomes" id="UP001427805">
    <property type="component" value="Unassembled WGS sequence"/>
</dbReference>
<reference evidence="7 8" key="1">
    <citation type="submission" date="2024-05" db="EMBL/GenBank/DDBJ databases">
        <title>Sphingomonas sp. HF-S3 16S ribosomal RNA gene Genome sequencing and assembly.</title>
        <authorList>
            <person name="Lee H."/>
        </authorList>
    </citation>
    <scope>NUCLEOTIDE SEQUENCE [LARGE SCALE GENOMIC DNA]</scope>
    <source>
        <strain evidence="7 8">HF-S3</strain>
    </source>
</reference>
<evidence type="ECO:0000313" key="8">
    <source>
        <dbReference type="Proteomes" id="UP001427805"/>
    </source>
</evidence>
<dbReference type="EC" id="3.5.2.6" evidence="3"/>
<dbReference type="EMBL" id="JBDIZK010000021">
    <property type="protein sequence ID" value="MEN3749946.1"/>
    <property type="molecule type" value="Genomic_DNA"/>
</dbReference>
<accession>A0ABV0BGK3</accession>
<dbReference type="PROSITE" id="PS51257">
    <property type="entry name" value="PROKAR_LIPOPROTEIN"/>
    <property type="match status" value="1"/>
</dbReference>
<dbReference type="InterPro" id="IPR045155">
    <property type="entry name" value="Beta-lactam_cat"/>
</dbReference>
<dbReference type="GO" id="GO:0016787">
    <property type="term" value="F:hydrolase activity"/>
    <property type="evidence" value="ECO:0007669"/>
    <property type="project" value="UniProtKB-KW"/>
</dbReference>
<feature type="region of interest" description="Disordered" evidence="4">
    <location>
        <begin position="28"/>
        <end position="59"/>
    </location>
</feature>
<organism evidence="7 8">
    <name type="scientific">Sphingomonas rustica</name>
    <dbReference type="NCBI Taxonomy" id="3103142"/>
    <lineage>
        <taxon>Bacteria</taxon>
        <taxon>Pseudomonadati</taxon>
        <taxon>Pseudomonadota</taxon>
        <taxon>Alphaproteobacteria</taxon>
        <taxon>Sphingomonadales</taxon>
        <taxon>Sphingomonadaceae</taxon>
        <taxon>Sphingomonas</taxon>
    </lineage>
</organism>
<dbReference type="SUPFAM" id="SSF56601">
    <property type="entry name" value="beta-lactamase/transpeptidase-like"/>
    <property type="match status" value="1"/>
</dbReference>
<dbReference type="PANTHER" id="PTHR35333">
    <property type="entry name" value="BETA-LACTAMASE"/>
    <property type="match status" value="1"/>
</dbReference>
<feature type="compositionally biased region" description="Low complexity" evidence="4">
    <location>
        <begin position="32"/>
        <end position="58"/>
    </location>
</feature>
<comment type="similarity">
    <text evidence="2">Belongs to the class-A beta-lactamase family.</text>
</comment>
<evidence type="ECO:0000256" key="1">
    <source>
        <dbReference type="ARBA" id="ARBA00001526"/>
    </source>
</evidence>